<dbReference type="InterPro" id="IPR052585">
    <property type="entry name" value="Lipid_raft_assoc_Zn_ADH"/>
</dbReference>
<organism evidence="2 3">
    <name type="scientific">Talaromyces islandicus</name>
    <name type="common">Penicillium islandicum</name>
    <dbReference type="NCBI Taxonomy" id="28573"/>
    <lineage>
        <taxon>Eukaryota</taxon>
        <taxon>Fungi</taxon>
        <taxon>Dikarya</taxon>
        <taxon>Ascomycota</taxon>
        <taxon>Pezizomycotina</taxon>
        <taxon>Eurotiomycetes</taxon>
        <taxon>Eurotiomycetidae</taxon>
        <taxon>Eurotiales</taxon>
        <taxon>Trichocomaceae</taxon>
        <taxon>Talaromyces</taxon>
        <taxon>Talaromyces sect. Islandici</taxon>
    </lineage>
</organism>
<dbReference type="Gene3D" id="3.40.50.720">
    <property type="entry name" value="NAD(P)-binding Rossmann-like Domain"/>
    <property type="match status" value="1"/>
</dbReference>
<proteinExistence type="predicted"/>
<dbReference type="SMART" id="SM00829">
    <property type="entry name" value="PKS_ER"/>
    <property type="match status" value="1"/>
</dbReference>
<sequence length="323" mass="34625">MKAVQLLGDVSSPKITTNDSIPRPIPKGAEILIRVFASGVTGDEVLWPEVYETASRIPGHDISGVIEALGPDYNGPFKISQDVVAFIAANRGEGQAEYTICLADEVALKPTSITHEEAAALPIPVLTAWQAIMDHGKLVNGMRILITGASGAVGTLAVQFAMKLAGANVIALASSRNHSALTQLGVSEVHDYNTPGWEGGIKDVDMVFDTVGGDILTKAWETVKSDGTIVTVGDPAPEWAFGNGKATESVRHPNVRYMHFIVSPDSHKLSQALEMIGDGSIKPLEVESYPFENVELAWKRARQRSRDKKIVITFGGQEKTNSA</sequence>
<gene>
    <name evidence="2" type="ORF">PISL3812_09032</name>
</gene>
<dbReference type="Gene3D" id="3.90.180.10">
    <property type="entry name" value="Medium-chain alcohol dehydrogenases, catalytic domain"/>
    <property type="match status" value="1"/>
</dbReference>
<dbReference type="AlphaFoldDB" id="A0A0U1M8V2"/>
<dbReference type="Pfam" id="PF13602">
    <property type="entry name" value="ADH_zinc_N_2"/>
    <property type="match status" value="1"/>
</dbReference>
<dbReference type="PANTHER" id="PTHR43482">
    <property type="entry name" value="PROTEIN AST1-RELATED"/>
    <property type="match status" value="1"/>
</dbReference>
<evidence type="ECO:0000259" key="1">
    <source>
        <dbReference type="SMART" id="SM00829"/>
    </source>
</evidence>
<evidence type="ECO:0000313" key="2">
    <source>
        <dbReference type="EMBL" id="CRG91978.1"/>
    </source>
</evidence>
<protein>
    <recommendedName>
        <fullName evidence="1">Enoyl reductase (ER) domain-containing protein</fullName>
    </recommendedName>
</protein>
<dbReference type="OMA" id="EIMWPET"/>
<keyword evidence="3" id="KW-1185">Reference proteome</keyword>
<dbReference type="SUPFAM" id="SSF50129">
    <property type="entry name" value="GroES-like"/>
    <property type="match status" value="1"/>
</dbReference>
<dbReference type="CDD" id="cd05289">
    <property type="entry name" value="MDR_like_2"/>
    <property type="match status" value="1"/>
</dbReference>
<dbReference type="EMBL" id="CVMT01000011">
    <property type="protein sequence ID" value="CRG91978.1"/>
    <property type="molecule type" value="Genomic_DNA"/>
</dbReference>
<feature type="domain" description="Enoyl reductase (ER)" evidence="1">
    <location>
        <begin position="8"/>
        <end position="312"/>
    </location>
</feature>
<name>A0A0U1M8V2_TALIS</name>
<dbReference type="OrthoDB" id="3509362at2759"/>
<dbReference type="GO" id="GO:0016491">
    <property type="term" value="F:oxidoreductase activity"/>
    <property type="evidence" value="ECO:0007669"/>
    <property type="project" value="InterPro"/>
</dbReference>
<dbReference type="InterPro" id="IPR020843">
    <property type="entry name" value="ER"/>
</dbReference>
<dbReference type="InterPro" id="IPR011032">
    <property type="entry name" value="GroES-like_sf"/>
</dbReference>
<reference evidence="2 3" key="1">
    <citation type="submission" date="2015-04" db="EMBL/GenBank/DDBJ databases">
        <authorList>
            <person name="Syromyatnikov M.Y."/>
            <person name="Popov V.N."/>
        </authorList>
    </citation>
    <scope>NUCLEOTIDE SEQUENCE [LARGE SCALE GENOMIC DNA]</scope>
    <source>
        <strain evidence="2">WF-38-12</strain>
    </source>
</reference>
<accession>A0A0U1M8V2</accession>
<dbReference type="PANTHER" id="PTHR43482:SF4">
    <property type="entry name" value="ALCOHOL DEHYDROGENASE, PUTATIVE (AFU_ORTHOLOGUE AFUA_7G06260)-RELATED"/>
    <property type="match status" value="1"/>
</dbReference>
<dbReference type="STRING" id="28573.A0A0U1M8V2"/>
<dbReference type="Pfam" id="PF08240">
    <property type="entry name" value="ADH_N"/>
    <property type="match status" value="1"/>
</dbReference>
<dbReference type="Proteomes" id="UP000054383">
    <property type="component" value="Unassembled WGS sequence"/>
</dbReference>
<evidence type="ECO:0000313" key="3">
    <source>
        <dbReference type="Proteomes" id="UP000054383"/>
    </source>
</evidence>
<dbReference type="SUPFAM" id="SSF51735">
    <property type="entry name" value="NAD(P)-binding Rossmann-fold domains"/>
    <property type="match status" value="1"/>
</dbReference>
<dbReference type="InterPro" id="IPR013154">
    <property type="entry name" value="ADH-like_N"/>
</dbReference>
<dbReference type="InterPro" id="IPR036291">
    <property type="entry name" value="NAD(P)-bd_dom_sf"/>
</dbReference>